<organism evidence="9 10">
    <name type="scientific">Anaerosacchariphilus polymeriproducens</name>
    <dbReference type="NCBI Taxonomy" id="1812858"/>
    <lineage>
        <taxon>Bacteria</taxon>
        <taxon>Bacillati</taxon>
        <taxon>Bacillota</taxon>
        <taxon>Clostridia</taxon>
        <taxon>Lachnospirales</taxon>
        <taxon>Lachnospiraceae</taxon>
        <taxon>Anaerosacchariphilus</taxon>
    </lineage>
</organism>
<dbReference type="Gene3D" id="3.40.50.2300">
    <property type="match status" value="2"/>
</dbReference>
<dbReference type="EMBL" id="QRCT01000013">
    <property type="protein sequence ID" value="RDU24389.1"/>
    <property type="molecule type" value="Genomic_DNA"/>
</dbReference>
<keyword evidence="10" id="KW-1185">Reference proteome</keyword>
<feature type="domain" description="ABC transporter substrate-binding protein PnrA-like" evidence="8">
    <location>
        <begin position="52"/>
        <end position="351"/>
    </location>
</feature>
<protein>
    <submittedName>
        <fullName evidence="9">BMP family ABC transporter substrate-binding protein</fullName>
    </submittedName>
</protein>
<dbReference type="AlphaFoldDB" id="A0A371AXW0"/>
<keyword evidence="4 7" id="KW-0732">Signal</keyword>
<keyword evidence="5" id="KW-0472">Membrane</keyword>
<feature type="chain" id="PRO_5017002887" evidence="7">
    <location>
        <begin position="28"/>
        <end position="374"/>
    </location>
</feature>
<evidence type="ECO:0000256" key="6">
    <source>
        <dbReference type="ARBA" id="ARBA00023288"/>
    </source>
</evidence>
<comment type="caution">
    <text evidence="9">The sequence shown here is derived from an EMBL/GenBank/DDBJ whole genome shotgun (WGS) entry which is preliminary data.</text>
</comment>
<proteinExistence type="inferred from homology"/>
<dbReference type="CDD" id="cd06354">
    <property type="entry name" value="PBP1_PrnA-like"/>
    <property type="match status" value="1"/>
</dbReference>
<evidence type="ECO:0000313" key="10">
    <source>
        <dbReference type="Proteomes" id="UP000255036"/>
    </source>
</evidence>
<dbReference type="OrthoDB" id="9769871at2"/>
<gene>
    <name evidence="9" type="ORF">DWV06_05295</name>
</gene>
<feature type="signal peptide" evidence="7">
    <location>
        <begin position="1"/>
        <end position="27"/>
    </location>
</feature>
<evidence type="ECO:0000259" key="8">
    <source>
        <dbReference type="Pfam" id="PF02608"/>
    </source>
</evidence>
<dbReference type="GO" id="GO:0005886">
    <property type="term" value="C:plasma membrane"/>
    <property type="evidence" value="ECO:0007669"/>
    <property type="project" value="UniProtKB-SubCell"/>
</dbReference>
<sequence>MKIKKIQSSVLFCLCIICISMIGCGNANDTKIISKSEIEQSEQKKVKCDIALVTDLGTIGDRSFNQASWVGIEKYAKENNLKCKFYQPEEGTTYAYVDTIDIAVADGAKLVVCPGYLYETPVFVVQDKYPNVCFILIDGEPHNSAYTETKINKNVLAILFEEEQAGFLAGYAAVKDGNTKLGFMGGMAVPAVIQYGYGFVQGADLAAKELGIKIEITYTYTGSFTESYETQIMAASWYKNGTDVIFACGGALGNSVMVAAEASNAKVIGVDTDQSQESETVITSAIKMITDAVYVSVKDYFDGTFKGGVKEVFSAETAGVGLPMQNSKFKSFTKKDYDKIYKKLVSGKIKIFSRTDNSTTKDIPLKFTKVNFIQ</sequence>
<dbReference type="RefSeq" id="WP_115481133.1">
    <property type="nucleotide sequence ID" value="NZ_QRCT01000013.1"/>
</dbReference>
<dbReference type="Pfam" id="PF02608">
    <property type="entry name" value="Bmp"/>
    <property type="match status" value="1"/>
</dbReference>
<dbReference type="PANTHER" id="PTHR34296:SF2">
    <property type="entry name" value="ABC TRANSPORTER GUANOSINE-BINDING PROTEIN NUPN"/>
    <property type="match status" value="1"/>
</dbReference>
<comment type="similarity">
    <text evidence="2">Belongs to the BMP lipoprotein family.</text>
</comment>
<evidence type="ECO:0000256" key="2">
    <source>
        <dbReference type="ARBA" id="ARBA00008610"/>
    </source>
</evidence>
<reference evidence="9 10" key="1">
    <citation type="submission" date="2018-07" db="EMBL/GenBank/DDBJ databases">
        <title>Anaerosacharophilus polymeroproducens gen. nov. sp. nov., an anaerobic bacterium isolated from salt field.</title>
        <authorList>
            <person name="Kim W."/>
            <person name="Yang S.-H."/>
            <person name="Oh J."/>
            <person name="Lee J.-H."/>
            <person name="Kwon K.K."/>
        </authorList>
    </citation>
    <scope>NUCLEOTIDE SEQUENCE [LARGE SCALE GENOMIC DNA]</scope>
    <source>
        <strain evidence="9 10">MCWD5</strain>
    </source>
</reference>
<name>A0A371AXW0_9FIRM</name>
<evidence type="ECO:0000256" key="3">
    <source>
        <dbReference type="ARBA" id="ARBA00022475"/>
    </source>
</evidence>
<evidence type="ECO:0000256" key="7">
    <source>
        <dbReference type="SAM" id="SignalP"/>
    </source>
</evidence>
<evidence type="ECO:0000256" key="5">
    <source>
        <dbReference type="ARBA" id="ARBA00023136"/>
    </source>
</evidence>
<dbReference type="InterPro" id="IPR050957">
    <property type="entry name" value="BMP_lipoprotein"/>
</dbReference>
<evidence type="ECO:0000256" key="4">
    <source>
        <dbReference type="ARBA" id="ARBA00022729"/>
    </source>
</evidence>
<dbReference type="InterPro" id="IPR028082">
    <property type="entry name" value="Peripla_BP_I"/>
</dbReference>
<evidence type="ECO:0000313" key="9">
    <source>
        <dbReference type="EMBL" id="RDU24389.1"/>
    </source>
</evidence>
<evidence type="ECO:0000256" key="1">
    <source>
        <dbReference type="ARBA" id="ARBA00004193"/>
    </source>
</evidence>
<accession>A0A371AXW0</accession>
<dbReference type="InterPro" id="IPR003760">
    <property type="entry name" value="PnrA-like"/>
</dbReference>
<keyword evidence="6" id="KW-0449">Lipoprotein</keyword>
<comment type="subcellular location">
    <subcellularLocation>
        <location evidence="1">Cell membrane</location>
        <topology evidence="1">Lipid-anchor</topology>
    </subcellularLocation>
</comment>
<dbReference type="Proteomes" id="UP000255036">
    <property type="component" value="Unassembled WGS sequence"/>
</dbReference>
<dbReference type="PROSITE" id="PS51257">
    <property type="entry name" value="PROKAR_LIPOPROTEIN"/>
    <property type="match status" value="1"/>
</dbReference>
<dbReference type="SUPFAM" id="SSF53822">
    <property type="entry name" value="Periplasmic binding protein-like I"/>
    <property type="match status" value="1"/>
</dbReference>
<dbReference type="PANTHER" id="PTHR34296">
    <property type="entry name" value="TRANSCRIPTIONAL ACTIVATOR PROTEIN MED"/>
    <property type="match status" value="1"/>
</dbReference>
<keyword evidence="3" id="KW-1003">Cell membrane</keyword>